<dbReference type="PANTHER" id="PTHR21240">
    <property type="entry name" value="2-AMINO-3-CARBOXYLMUCONATE-6-SEMIALDEHYDE DECARBOXYLASE"/>
    <property type="match status" value="1"/>
</dbReference>
<sequence length="371" mass="41132">MPMKPFIFSADSHVREPNSLFLDKLPASLKQHAVHTIKDGDALVTKTEHKTIFKLRLAKNPDFGGATRLGIHDLGGRLIDMEKDGIDAEIAFPSLGLWLYAIDDEDAELAQCEIYNDWNNEYFSGHLNRFVRCGVLPVRNLKYAEQELRRIATLGFTAVMLPSIPMTGIPKYNDEAWDPLFKLAGDLGIVFVLHTGTGAETVVNERGPGAAVINYSMQMNDGINAIMYMVSGGLLDRNPKAQVAVIECGASWLAAIAERMDEVYVAHDIFVRPKLSMMPSEIIKRQVTCSFQHDRACIMSRSVTGTRALMWASDYPHAEGTFPHSQSVIEGLFAGIDISEQDKIDILGGNAARLFRFKHETLNPNPELIAA</sequence>
<evidence type="ECO:0000259" key="2">
    <source>
        <dbReference type="Pfam" id="PF04909"/>
    </source>
</evidence>
<keyword evidence="1" id="KW-0456">Lyase</keyword>
<evidence type="ECO:0000256" key="1">
    <source>
        <dbReference type="ARBA" id="ARBA00023239"/>
    </source>
</evidence>
<dbReference type="PANTHER" id="PTHR21240:SF28">
    <property type="entry name" value="ISO-OROTATE DECARBOXYLASE (EUROFUNG)"/>
    <property type="match status" value="1"/>
</dbReference>
<dbReference type="Gene3D" id="3.20.20.140">
    <property type="entry name" value="Metal-dependent hydrolases"/>
    <property type="match status" value="1"/>
</dbReference>
<dbReference type="InterPro" id="IPR006680">
    <property type="entry name" value="Amidohydro-rel"/>
</dbReference>
<dbReference type="GO" id="GO:0019748">
    <property type="term" value="P:secondary metabolic process"/>
    <property type="evidence" value="ECO:0007669"/>
    <property type="project" value="TreeGrafter"/>
</dbReference>
<feature type="domain" description="Amidohydrolase-related" evidence="2">
    <location>
        <begin position="72"/>
        <end position="357"/>
    </location>
</feature>
<dbReference type="InterPro" id="IPR032465">
    <property type="entry name" value="ACMSD"/>
</dbReference>
<keyword evidence="3" id="KW-0378">Hydrolase</keyword>
<dbReference type="STRING" id="1420583.V473_20000"/>
<dbReference type="Pfam" id="PF04909">
    <property type="entry name" value="Amidohydro_2"/>
    <property type="match status" value="1"/>
</dbReference>
<dbReference type="InterPro" id="IPR032466">
    <property type="entry name" value="Metal_Hydrolase"/>
</dbReference>
<dbReference type="GO" id="GO:0005737">
    <property type="term" value="C:cytoplasm"/>
    <property type="evidence" value="ECO:0007669"/>
    <property type="project" value="TreeGrafter"/>
</dbReference>
<comment type="caution">
    <text evidence="3">The sequence shown here is derived from an EMBL/GenBank/DDBJ whole genome shotgun (WGS) entry which is preliminary data.</text>
</comment>
<dbReference type="EMBL" id="JACT01000005">
    <property type="protein sequence ID" value="KMS53251.1"/>
    <property type="molecule type" value="Genomic_DNA"/>
</dbReference>
<protein>
    <submittedName>
        <fullName evidence="3">Amidohydrolase</fullName>
    </submittedName>
</protein>
<dbReference type="SUPFAM" id="SSF51556">
    <property type="entry name" value="Metallo-dependent hydrolases"/>
    <property type="match status" value="1"/>
</dbReference>
<accession>A0A0J7XMR3</accession>
<dbReference type="GO" id="GO:0016831">
    <property type="term" value="F:carboxy-lyase activity"/>
    <property type="evidence" value="ECO:0007669"/>
    <property type="project" value="InterPro"/>
</dbReference>
<evidence type="ECO:0000313" key="3">
    <source>
        <dbReference type="EMBL" id="KMS53251.1"/>
    </source>
</evidence>
<gene>
    <name evidence="3" type="ORF">V473_20000</name>
</gene>
<organism evidence="3 4">
    <name type="scientific">Sphingobium cupriresistens LL01</name>
    <dbReference type="NCBI Taxonomy" id="1420583"/>
    <lineage>
        <taxon>Bacteria</taxon>
        <taxon>Pseudomonadati</taxon>
        <taxon>Pseudomonadota</taxon>
        <taxon>Alphaproteobacteria</taxon>
        <taxon>Sphingomonadales</taxon>
        <taxon>Sphingomonadaceae</taxon>
        <taxon>Sphingobium</taxon>
    </lineage>
</organism>
<proteinExistence type="predicted"/>
<reference evidence="3 4" key="1">
    <citation type="journal article" date="2015" name="G3 (Bethesda)">
        <title>Insights into Ongoing Evolution of the Hexachlorocyclohexane Catabolic Pathway from Comparative Genomics of Ten Sphingomonadaceae Strains.</title>
        <authorList>
            <person name="Pearce S.L."/>
            <person name="Oakeshott J.G."/>
            <person name="Pandey G."/>
        </authorList>
    </citation>
    <scope>NUCLEOTIDE SEQUENCE [LARGE SCALE GENOMIC DNA]</scope>
    <source>
        <strain evidence="3 4">LL01</strain>
    </source>
</reference>
<name>A0A0J7XMR3_9SPHN</name>
<dbReference type="Proteomes" id="UP000052232">
    <property type="component" value="Unassembled WGS sequence"/>
</dbReference>
<dbReference type="GO" id="GO:0016787">
    <property type="term" value="F:hydrolase activity"/>
    <property type="evidence" value="ECO:0007669"/>
    <property type="project" value="UniProtKB-KW"/>
</dbReference>
<dbReference type="AlphaFoldDB" id="A0A0J7XMR3"/>
<dbReference type="PATRIC" id="fig|1420583.3.peg.3808"/>
<keyword evidence="4" id="KW-1185">Reference proteome</keyword>
<evidence type="ECO:0000313" key="4">
    <source>
        <dbReference type="Proteomes" id="UP000052232"/>
    </source>
</evidence>